<accession>A0ABY6IZA6</accession>
<evidence type="ECO:0000313" key="1">
    <source>
        <dbReference type="EMBL" id="UYQ92721.1"/>
    </source>
</evidence>
<sequence>MVSTGDNWKLIWYKVNGRETKQLFNLETDPDELHDLSSKSAFFGKAQQFANMLEKHLLQINDRFTEK</sequence>
<dbReference type="Gene3D" id="3.40.720.10">
    <property type="entry name" value="Alkaline Phosphatase, subunit A"/>
    <property type="match status" value="1"/>
</dbReference>
<reference evidence="1" key="1">
    <citation type="submission" date="2022-10" db="EMBL/GenBank/DDBJ databases">
        <title>Chitinophaga sp. nov., isolated from soil.</title>
        <authorList>
            <person name="Jeon C.O."/>
        </authorList>
    </citation>
    <scope>NUCLEOTIDE SEQUENCE</scope>
    <source>
        <strain evidence="1">R8</strain>
    </source>
</reference>
<dbReference type="Proteomes" id="UP001162741">
    <property type="component" value="Chromosome"/>
</dbReference>
<dbReference type="SUPFAM" id="SSF53649">
    <property type="entry name" value="Alkaline phosphatase-like"/>
    <property type="match status" value="1"/>
</dbReference>
<organism evidence="1 2">
    <name type="scientific">Chitinophaga horti</name>
    <dbReference type="NCBI Taxonomy" id="2920382"/>
    <lineage>
        <taxon>Bacteria</taxon>
        <taxon>Pseudomonadati</taxon>
        <taxon>Bacteroidota</taxon>
        <taxon>Chitinophagia</taxon>
        <taxon>Chitinophagales</taxon>
        <taxon>Chitinophagaceae</taxon>
        <taxon>Chitinophaga</taxon>
    </lineage>
</organism>
<protein>
    <recommendedName>
        <fullName evidence="3">N-sulphoglucosamine sulphohydrolase C-terminal domain-containing protein</fullName>
    </recommendedName>
</protein>
<name>A0ABY6IZA6_9BACT</name>
<keyword evidence="2" id="KW-1185">Reference proteome</keyword>
<gene>
    <name evidence="1" type="ORF">MKQ68_21825</name>
</gene>
<evidence type="ECO:0000313" key="2">
    <source>
        <dbReference type="Proteomes" id="UP001162741"/>
    </source>
</evidence>
<dbReference type="EMBL" id="CP107006">
    <property type="protein sequence ID" value="UYQ92721.1"/>
    <property type="molecule type" value="Genomic_DNA"/>
</dbReference>
<dbReference type="RefSeq" id="WP_264280937.1">
    <property type="nucleotide sequence ID" value="NZ_CP107006.1"/>
</dbReference>
<dbReference type="InterPro" id="IPR017850">
    <property type="entry name" value="Alkaline_phosphatase_core_sf"/>
</dbReference>
<proteinExistence type="predicted"/>
<evidence type="ECO:0008006" key="3">
    <source>
        <dbReference type="Google" id="ProtNLM"/>
    </source>
</evidence>